<dbReference type="EMBL" id="RJVQ01000002">
    <property type="protein sequence ID" value="RQW64245.1"/>
    <property type="molecule type" value="Genomic_DNA"/>
</dbReference>
<dbReference type="Pfam" id="PF00561">
    <property type="entry name" value="Abhydrolase_1"/>
    <property type="match status" value="1"/>
</dbReference>
<keyword evidence="6" id="KW-1185">Reference proteome</keyword>
<sequence>MLYSHYQPAKTAGSDKPTLVFLHGLLGSGNDWNEVIEHLGDYPTLTIDLCGHGRSRYKQCQGFEHVSRLIEASIAERVGTQTPVVLVAYSLGARIAMYAIARKIWATINVAGVIIEGGNFGLQTDKEKTSRWIHDVSWAKRFCSEHIEQVLDDWYHQPVFSSLNHEQRQIMVELRSANLGVTVADMLLATSLAKQPYLLEELKSKSTPMIYFCGEKDSKFRTIASNSGLHIQLIDGAGHNAHKEQSQRFAENIDKFICNTLKVNSSQ</sequence>
<gene>
    <name evidence="3" type="primary">menH</name>
    <name evidence="5" type="ORF">EES38_06570</name>
</gene>
<dbReference type="InterPro" id="IPR029058">
    <property type="entry name" value="AB_hydrolase_fold"/>
</dbReference>
<dbReference type="UniPathway" id="UPA00079"/>
<accession>A0A3N9TKX9</accession>
<dbReference type="RefSeq" id="WP_124936365.1">
    <property type="nucleotide sequence ID" value="NZ_RJVQ01000002.1"/>
</dbReference>
<dbReference type="GO" id="GO:0070205">
    <property type="term" value="F:2-succinyl-6-hydroxy-2,4-cyclohexadiene-1-carboxylate synthase activity"/>
    <property type="evidence" value="ECO:0007669"/>
    <property type="project" value="UniProtKB-UniRule"/>
</dbReference>
<dbReference type="NCBIfam" id="TIGR03695">
    <property type="entry name" value="menH_SHCHC"/>
    <property type="match status" value="1"/>
</dbReference>
<evidence type="ECO:0000256" key="1">
    <source>
        <dbReference type="ARBA" id="ARBA00022428"/>
    </source>
</evidence>
<dbReference type="SUPFAM" id="SSF53474">
    <property type="entry name" value="alpha/beta-Hydrolases"/>
    <property type="match status" value="1"/>
</dbReference>
<evidence type="ECO:0000256" key="3">
    <source>
        <dbReference type="HAMAP-Rule" id="MF_01660"/>
    </source>
</evidence>
<comment type="pathway">
    <text evidence="3">Quinol/quinone metabolism; 1,4-dihydroxy-2-naphthoate biosynthesis; 1,4-dihydroxy-2-naphthoate from chorismate: step 3/7.</text>
</comment>
<dbReference type="HAMAP" id="MF_01660">
    <property type="entry name" value="MenH"/>
    <property type="match status" value="1"/>
</dbReference>
<comment type="caution">
    <text evidence="5">The sequence shown here is derived from an EMBL/GenBank/DDBJ whole genome shotgun (WGS) entry which is preliminary data.</text>
</comment>
<evidence type="ECO:0000313" key="5">
    <source>
        <dbReference type="EMBL" id="RQW64245.1"/>
    </source>
</evidence>
<dbReference type="NCBIfam" id="NF008340">
    <property type="entry name" value="PRK11126.1"/>
    <property type="match status" value="1"/>
</dbReference>
<keyword evidence="2 3" id="KW-0456">Lyase</keyword>
<proteinExistence type="inferred from homology"/>
<dbReference type="InterPro" id="IPR000073">
    <property type="entry name" value="AB_hydrolase_1"/>
</dbReference>
<dbReference type="InterPro" id="IPR022485">
    <property type="entry name" value="SHCHC_synthase_MenH"/>
</dbReference>
<comment type="subunit">
    <text evidence="3">Monomer.</text>
</comment>
<dbReference type="OrthoDB" id="9808398at2"/>
<comment type="pathway">
    <text evidence="3">Quinol/quinone metabolism; menaquinone biosynthesis.</text>
</comment>
<name>A0A3N9TKX9_9VIBR</name>
<evidence type="ECO:0000259" key="4">
    <source>
        <dbReference type="Pfam" id="PF00561"/>
    </source>
</evidence>
<dbReference type="PANTHER" id="PTHR42916">
    <property type="entry name" value="2-SUCCINYL-5-ENOLPYRUVYL-6-HYDROXY-3-CYCLOHEXENE-1-CARBOXYLATE SYNTHASE"/>
    <property type="match status" value="1"/>
</dbReference>
<evidence type="ECO:0000256" key="2">
    <source>
        <dbReference type="ARBA" id="ARBA00023239"/>
    </source>
</evidence>
<protein>
    <recommendedName>
        <fullName evidence="3">Putative 2-succinyl-6-hydroxy-2,4-cyclohexadiene-1-carboxylate synthase</fullName>
        <shortName evidence="3">SHCHC synthase</shortName>
        <ecNumber evidence="3">4.2.99.20</ecNumber>
    </recommendedName>
</protein>
<comment type="function">
    <text evidence="3">Catalyzes a proton abstraction reaction that results in 2,5-elimination of pyruvate from 2-succinyl-5-enolpyruvyl-6-hydroxy-3-cyclohexene-1-carboxylate (SEPHCHC) and the formation of 2-succinyl-6-hydroxy-2,4-cyclohexadiene-1-carboxylate (SHCHC).</text>
</comment>
<comment type="catalytic activity">
    <reaction evidence="3">
        <text>5-enolpyruvoyl-6-hydroxy-2-succinyl-cyclohex-3-ene-1-carboxylate = (1R,6R)-6-hydroxy-2-succinyl-cyclohexa-2,4-diene-1-carboxylate + pyruvate</text>
        <dbReference type="Rhea" id="RHEA:25597"/>
        <dbReference type="ChEBI" id="CHEBI:15361"/>
        <dbReference type="ChEBI" id="CHEBI:58689"/>
        <dbReference type="ChEBI" id="CHEBI:58818"/>
        <dbReference type="EC" id="4.2.99.20"/>
    </reaction>
</comment>
<dbReference type="UniPathway" id="UPA01057">
    <property type="reaction ID" value="UER00900"/>
</dbReference>
<feature type="domain" description="AB hydrolase-1" evidence="4">
    <location>
        <begin position="17"/>
        <end position="222"/>
    </location>
</feature>
<dbReference type="Proteomes" id="UP000281112">
    <property type="component" value="Unassembled WGS sequence"/>
</dbReference>
<organism evidence="5 6">
    <name type="scientific">Vibrio viridaestus</name>
    <dbReference type="NCBI Taxonomy" id="2487322"/>
    <lineage>
        <taxon>Bacteria</taxon>
        <taxon>Pseudomonadati</taxon>
        <taxon>Pseudomonadota</taxon>
        <taxon>Gammaproteobacteria</taxon>
        <taxon>Vibrionales</taxon>
        <taxon>Vibrionaceae</taxon>
        <taxon>Vibrio</taxon>
    </lineage>
</organism>
<dbReference type="AlphaFoldDB" id="A0A3N9TKX9"/>
<dbReference type="PANTHER" id="PTHR42916:SF1">
    <property type="entry name" value="PROTEIN PHYLLO, CHLOROPLASTIC"/>
    <property type="match status" value="1"/>
</dbReference>
<keyword evidence="1 3" id="KW-0474">Menaquinone biosynthesis</keyword>
<comment type="similarity">
    <text evidence="3">Belongs to the AB hydrolase superfamily. MenH family.</text>
</comment>
<reference evidence="5 6" key="1">
    <citation type="submission" date="2018-11" db="EMBL/GenBank/DDBJ databases">
        <title>Vibrio LJC006 sp. nov., isolated from seawater during the bloom of the enteromorpha.</title>
        <authorList>
            <person name="Liang J."/>
        </authorList>
    </citation>
    <scope>NUCLEOTIDE SEQUENCE [LARGE SCALE GENOMIC DNA]</scope>
    <source>
        <strain evidence="5 6">LJC006</strain>
    </source>
</reference>
<dbReference type="GO" id="GO:0009234">
    <property type="term" value="P:menaquinone biosynthetic process"/>
    <property type="evidence" value="ECO:0007669"/>
    <property type="project" value="UniProtKB-UniRule"/>
</dbReference>
<evidence type="ECO:0000313" key="6">
    <source>
        <dbReference type="Proteomes" id="UP000281112"/>
    </source>
</evidence>
<dbReference type="EC" id="4.2.99.20" evidence="3"/>
<dbReference type="Gene3D" id="3.40.50.1820">
    <property type="entry name" value="alpha/beta hydrolase"/>
    <property type="match status" value="1"/>
</dbReference>